<dbReference type="RefSeq" id="WP_309151789.1">
    <property type="nucleotide sequence ID" value="NZ_CP133568.1"/>
</dbReference>
<proteinExistence type="predicted"/>
<dbReference type="Proteomes" id="UP001229313">
    <property type="component" value="Chromosome"/>
</dbReference>
<evidence type="ECO:0000313" key="2">
    <source>
        <dbReference type="Proteomes" id="UP001229313"/>
    </source>
</evidence>
<sequence length="369" mass="39564">MRDLRALIANDSHAATFQSLGQYRTALLREIDAAAPEGAQGAVEWQVRRTGLTRSATQDLWGWEPCTKELYEATLRTGRYAGFDNGQPCEVRALYTTPHQPTEAALAPSTISRNSEEVGRHGYQGQCNCGRNQGSASTGPHPEAVSTGGRVPEVLGGMAGGDRGSVQGVGNGNPLVSQEAARDRTPADYAIEHGGYLANSASRLLEARNDLDALVLRREQGEEVDDYDMHVAEECVAEASSDLRSTIYEFEKRRDRAIARPTKAAFVCTGDQIRCLDGNGCECELAGRKPVTDSARDREDAERYRWLRQNCGYSGSGPHNGAQVIVYYADAGDGRHGIAYTGPSDRIGTMALDSAIDAARGAGGGGSHA</sequence>
<organism evidence="1 2">
    <name type="scientific">Lysobacter yananisis</name>
    <dbReference type="NCBI Taxonomy" id="1003114"/>
    <lineage>
        <taxon>Bacteria</taxon>
        <taxon>Pseudomonadati</taxon>
        <taxon>Pseudomonadota</taxon>
        <taxon>Gammaproteobacteria</taxon>
        <taxon>Lysobacterales</taxon>
        <taxon>Lysobacteraceae</taxon>
        <taxon>Lysobacter</taxon>
    </lineage>
</organism>
<dbReference type="EMBL" id="CP133568">
    <property type="protein sequence ID" value="WMT02853.1"/>
    <property type="molecule type" value="Genomic_DNA"/>
</dbReference>
<name>A0ABY9P715_9GAMM</name>
<protein>
    <submittedName>
        <fullName evidence="1">Uncharacterized protein</fullName>
    </submittedName>
</protein>
<accession>A0ABY9P715</accession>
<reference evidence="1 2" key="1">
    <citation type="submission" date="2023-08" db="EMBL/GenBank/DDBJ databases">
        <title>The whole genome sequence of Lysobacter yananisis.</title>
        <authorList>
            <person name="Sun H."/>
        </authorList>
    </citation>
    <scope>NUCLEOTIDE SEQUENCE [LARGE SCALE GENOMIC DNA]</scope>
    <source>
        <strain evidence="1 2">SNNU513</strain>
    </source>
</reference>
<keyword evidence="2" id="KW-1185">Reference proteome</keyword>
<gene>
    <name evidence="1" type="ORF">RDV84_23295</name>
</gene>
<evidence type="ECO:0000313" key="1">
    <source>
        <dbReference type="EMBL" id="WMT02853.1"/>
    </source>
</evidence>